<keyword evidence="3" id="KW-1185">Reference proteome</keyword>
<feature type="compositionally biased region" description="Polar residues" evidence="1">
    <location>
        <begin position="49"/>
        <end position="65"/>
    </location>
</feature>
<proteinExistence type="predicted"/>
<accession>A0A4R8RD64</accession>
<evidence type="ECO:0000313" key="3">
    <source>
        <dbReference type="Proteomes" id="UP000295703"/>
    </source>
</evidence>
<sequence length="164" mass="18187">MSLLDLGAGATLAVEAEVEAEAVTVTVTVTVMPAAYSLPRSSATRRDSYTQQNKQSRRNSSTWTGRHTAPIARFRISSLRRMYLQTANRPDPESSGLPILPFGSEHVDSNNSLRPTRLGIYTFRCIRGQPPETPTKLTKHKLKVTTRRRVRLGTQNPTPRLVGS</sequence>
<protein>
    <submittedName>
        <fullName evidence="2">Uncharacterized protein</fullName>
    </submittedName>
</protein>
<dbReference type="EMBL" id="RYZW01000057">
    <property type="protein sequence ID" value="TDZ54578.1"/>
    <property type="molecule type" value="Genomic_DNA"/>
</dbReference>
<gene>
    <name evidence="2" type="ORF">CTRI78_v006213</name>
</gene>
<reference evidence="2 3" key="1">
    <citation type="submission" date="2018-12" db="EMBL/GenBank/DDBJ databases">
        <title>Genome sequence and assembly of Colletotrichum trifolii.</title>
        <authorList>
            <person name="Gan P."/>
            <person name="Shirasu K."/>
        </authorList>
    </citation>
    <scope>NUCLEOTIDE SEQUENCE [LARGE SCALE GENOMIC DNA]</scope>
    <source>
        <strain evidence="2 3">543-2</strain>
    </source>
</reference>
<dbReference type="AlphaFoldDB" id="A0A4R8RD64"/>
<comment type="caution">
    <text evidence="2">The sequence shown here is derived from an EMBL/GenBank/DDBJ whole genome shotgun (WGS) entry which is preliminary data.</text>
</comment>
<name>A0A4R8RD64_COLTR</name>
<dbReference type="Proteomes" id="UP000295703">
    <property type="component" value="Unassembled WGS sequence"/>
</dbReference>
<evidence type="ECO:0000256" key="1">
    <source>
        <dbReference type="SAM" id="MobiDB-lite"/>
    </source>
</evidence>
<feature type="region of interest" description="Disordered" evidence="1">
    <location>
        <begin position="40"/>
        <end position="67"/>
    </location>
</feature>
<organism evidence="2 3">
    <name type="scientific">Colletotrichum trifolii</name>
    <dbReference type="NCBI Taxonomy" id="5466"/>
    <lineage>
        <taxon>Eukaryota</taxon>
        <taxon>Fungi</taxon>
        <taxon>Dikarya</taxon>
        <taxon>Ascomycota</taxon>
        <taxon>Pezizomycotina</taxon>
        <taxon>Sordariomycetes</taxon>
        <taxon>Hypocreomycetidae</taxon>
        <taxon>Glomerellales</taxon>
        <taxon>Glomerellaceae</taxon>
        <taxon>Colletotrichum</taxon>
        <taxon>Colletotrichum orbiculare species complex</taxon>
    </lineage>
</organism>
<evidence type="ECO:0000313" key="2">
    <source>
        <dbReference type="EMBL" id="TDZ54578.1"/>
    </source>
</evidence>